<feature type="compositionally biased region" description="Basic and acidic residues" evidence="5">
    <location>
        <begin position="36"/>
        <end position="49"/>
    </location>
</feature>
<dbReference type="AlphaFoldDB" id="U6H3E7"/>
<keyword evidence="7" id="KW-1185">Reference proteome</keyword>
<dbReference type="GO" id="GO:0019843">
    <property type="term" value="F:rRNA binding"/>
    <property type="evidence" value="ECO:0007669"/>
    <property type="project" value="TreeGrafter"/>
</dbReference>
<dbReference type="VEuPathDB" id="ToxoDB:EPH_0005130"/>
<evidence type="ECO:0000256" key="4">
    <source>
        <dbReference type="ARBA" id="ARBA00023242"/>
    </source>
</evidence>
<dbReference type="Pfam" id="PF09805">
    <property type="entry name" value="Nop25"/>
    <property type="match status" value="1"/>
</dbReference>
<dbReference type="PANTHER" id="PTHR14577">
    <property type="entry name" value="NUCLEOLAR PROTEIN 12"/>
    <property type="match status" value="1"/>
</dbReference>
<feature type="compositionally biased region" description="Polar residues" evidence="5">
    <location>
        <begin position="200"/>
        <end position="211"/>
    </location>
</feature>
<dbReference type="GO" id="GO:0005730">
    <property type="term" value="C:nucleolus"/>
    <property type="evidence" value="ECO:0007669"/>
    <property type="project" value="UniProtKB-SubCell"/>
</dbReference>
<evidence type="ECO:0000256" key="3">
    <source>
        <dbReference type="ARBA" id="ARBA00023054"/>
    </source>
</evidence>
<feature type="compositionally biased region" description="Basic and acidic residues" evidence="5">
    <location>
        <begin position="109"/>
        <end position="120"/>
    </location>
</feature>
<evidence type="ECO:0000256" key="2">
    <source>
        <dbReference type="ARBA" id="ARBA00007175"/>
    </source>
</evidence>
<protein>
    <recommendedName>
        <fullName evidence="8">Nucleolar protein 12</fullName>
    </recommendedName>
</protein>
<reference evidence="6" key="2">
    <citation type="submission" date="2013-10" db="EMBL/GenBank/DDBJ databases">
        <authorList>
            <person name="Aslett M."/>
        </authorList>
    </citation>
    <scope>NUCLEOTIDE SEQUENCE [LARGE SCALE GENOMIC DNA]</scope>
    <source>
        <strain evidence="6">Houghton</strain>
    </source>
</reference>
<dbReference type="OrthoDB" id="347759at2759"/>
<dbReference type="InterPro" id="IPR019186">
    <property type="entry name" value="Nucleolar_protein_12"/>
</dbReference>
<evidence type="ECO:0000313" key="7">
    <source>
        <dbReference type="Proteomes" id="UP000018201"/>
    </source>
</evidence>
<name>U6H3E7_9EIME</name>
<dbReference type="Proteomes" id="UP000018201">
    <property type="component" value="Unassembled WGS sequence"/>
</dbReference>
<organism evidence="6 7">
    <name type="scientific">Eimeria praecox</name>
    <dbReference type="NCBI Taxonomy" id="51316"/>
    <lineage>
        <taxon>Eukaryota</taxon>
        <taxon>Sar</taxon>
        <taxon>Alveolata</taxon>
        <taxon>Apicomplexa</taxon>
        <taxon>Conoidasida</taxon>
        <taxon>Coccidia</taxon>
        <taxon>Eucoccidiorida</taxon>
        <taxon>Eimeriorina</taxon>
        <taxon>Eimeriidae</taxon>
        <taxon>Eimeria</taxon>
    </lineage>
</organism>
<dbReference type="EMBL" id="HG696711">
    <property type="protein sequence ID" value="CDI87091.1"/>
    <property type="molecule type" value="Genomic_DNA"/>
</dbReference>
<accession>U6H3E7</accession>
<comment type="subcellular location">
    <subcellularLocation>
        <location evidence="1">Nucleus</location>
        <location evidence="1">Nucleolus</location>
    </subcellularLocation>
</comment>
<dbReference type="PANTHER" id="PTHR14577:SF0">
    <property type="entry name" value="NUCLEOLAR PROTEIN 12"/>
    <property type="match status" value="1"/>
</dbReference>
<keyword evidence="3" id="KW-0175">Coiled coil</keyword>
<proteinExistence type="inferred from homology"/>
<feature type="region of interest" description="Disordered" evidence="5">
    <location>
        <begin position="173"/>
        <end position="243"/>
    </location>
</feature>
<keyword evidence="4" id="KW-0539">Nucleus</keyword>
<feature type="region of interest" description="Disordered" evidence="5">
    <location>
        <begin position="103"/>
        <end position="133"/>
    </location>
</feature>
<gene>
    <name evidence="6" type="ORF">EPH_0005130</name>
</gene>
<evidence type="ECO:0000256" key="5">
    <source>
        <dbReference type="SAM" id="MobiDB-lite"/>
    </source>
</evidence>
<evidence type="ECO:0000256" key="1">
    <source>
        <dbReference type="ARBA" id="ARBA00004604"/>
    </source>
</evidence>
<evidence type="ECO:0000313" key="6">
    <source>
        <dbReference type="EMBL" id="CDI87091.1"/>
    </source>
</evidence>
<reference evidence="6" key="1">
    <citation type="submission" date="2013-10" db="EMBL/GenBank/DDBJ databases">
        <title>Genomic analysis of the causative agents of coccidiosis in chickens.</title>
        <authorList>
            <person name="Reid A.J."/>
            <person name="Blake D."/>
            <person name="Billington K."/>
            <person name="Browne H."/>
            <person name="Dunn M."/>
            <person name="Hung S."/>
            <person name="Kawahara F."/>
            <person name="Miranda-Saavedra D."/>
            <person name="Mourier T."/>
            <person name="Nagra H."/>
            <person name="Otto T.D."/>
            <person name="Rawlings N."/>
            <person name="Sanchez A."/>
            <person name="Sanders M."/>
            <person name="Subramaniam C."/>
            <person name="Tay Y."/>
            <person name="Dear P."/>
            <person name="Doerig C."/>
            <person name="Gruber A."/>
            <person name="Parkinson J."/>
            <person name="Shirley M."/>
            <person name="Wan K.L."/>
            <person name="Berriman M."/>
            <person name="Tomley F."/>
            <person name="Pain A."/>
        </authorList>
    </citation>
    <scope>NUCLEOTIDE SEQUENCE [LARGE SCALE GENOMIC DNA]</scope>
    <source>
        <strain evidence="6">Houghton</strain>
    </source>
</reference>
<sequence length="243" mass="26331">MKKKTPKKSDPGSVAVFDFAARRDFITGASKRKEQRRREAQEKLLEKQRQERRLLRAQRRERIREHINYVKRCRQLAQAAAETATSLGGKQQKVVGLDSLDKGASTNAKKHEGDAAEAGRRASGSRPSQTSEVVQGIRLLPPSANDASSSPWQIASCVSVSLGGFIEPATAATAAPAERAQKPLQTQSEASVSSKEKQLQKNPTSATTQVPTAIKKRPQGRPRGVSGTYTRAPAFSLAEASSD</sequence>
<evidence type="ECO:0008006" key="8">
    <source>
        <dbReference type="Google" id="ProtNLM"/>
    </source>
</evidence>
<comment type="similarity">
    <text evidence="2">Belongs to the RRP17 family.</text>
</comment>
<feature type="region of interest" description="Disordered" evidence="5">
    <location>
        <begin position="28"/>
        <end position="49"/>
    </location>
</feature>
<feature type="compositionally biased region" description="Polar residues" evidence="5">
    <location>
        <begin position="183"/>
        <end position="193"/>
    </location>
</feature>